<evidence type="ECO:0000313" key="1">
    <source>
        <dbReference type="EMBL" id="GEA38801.1"/>
    </source>
</evidence>
<dbReference type="RefSeq" id="WP_243129130.1">
    <property type="nucleotide sequence ID" value="NZ_BJLB01000001.1"/>
</dbReference>
<comment type="caution">
    <text evidence="1">The sequence shown here is derived from an EMBL/GenBank/DDBJ whole genome shotgun (WGS) entry which is preliminary data.</text>
</comment>
<gene>
    <name evidence="1" type="ORF">Ccl03g_45140</name>
    <name evidence="2" type="ORF">Ccl03g_48590</name>
</gene>
<proteinExistence type="predicted"/>
<sequence length="133" mass="14912">MEDKVMRTAETAGIQVMEKEEGKHIDYQVTSKKITFGDDELTINLASRERDYETVLDICLDTEDGLVIGVGENAKKYVAQVVIPARAYETVEGEVVMEMGEGQQEGEGRYQTVSVPVPFDMNKCTLILWKMEG</sequence>
<evidence type="ECO:0000313" key="3">
    <source>
        <dbReference type="Proteomes" id="UP000315200"/>
    </source>
</evidence>
<reference evidence="1 3" key="1">
    <citation type="submission" date="2019-06" db="EMBL/GenBank/DDBJ databases">
        <title>Draft genome sequence of [Clostridium] clostridioforme NBRC 113352.</title>
        <authorList>
            <person name="Miura T."/>
            <person name="Furukawa M."/>
            <person name="Shimamura M."/>
            <person name="Ohyama Y."/>
            <person name="Yamazoe A."/>
            <person name="Kawasaki H."/>
        </authorList>
    </citation>
    <scope>NUCLEOTIDE SEQUENCE [LARGE SCALE GENOMIC DNA]</scope>
    <source>
        <strain evidence="1 3">NBRC 113352</strain>
    </source>
</reference>
<accession>A0A829WGS2</accession>
<organism evidence="1 3">
    <name type="scientific">Enterocloster clostridioformis</name>
    <dbReference type="NCBI Taxonomy" id="1531"/>
    <lineage>
        <taxon>Bacteria</taxon>
        <taxon>Bacillati</taxon>
        <taxon>Bacillota</taxon>
        <taxon>Clostridia</taxon>
        <taxon>Lachnospirales</taxon>
        <taxon>Lachnospiraceae</taxon>
        <taxon>Enterocloster</taxon>
    </lineage>
</organism>
<dbReference type="AlphaFoldDB" id="A0A829WGS2"/>
<name>A0A829WGS2_9FIRM</name>
<protein>
    <submittedName>
        <fullName evidence="1">Uncharacterized protein</fullName>
    </submittedName>
</protein>
<evidence type="ECO:0000313" key="2">
    <source>
        <dbReference type="EMBL" id="GEA39146.1"/>
    </source>
</evidence>
<dbReference type="Proteomes" id="UP000315200">
    <property type="component" value="Unassembled WGS sequence"/>
</dbReference>
<dbReference type="EMBL" id="BJLB01000001">
    <property type="protein sequence ID" value="GEA39146.1"/>
    <property type="molecule type" value="Genomic_DNA"/>
</dbReference>
<dbReference type="EMBL" id="BJLB01000001">
    <property type="protein sequence ID" value="GEA38801.1"/>
    <property type="molecule type" value="Genomic_DNA"/>
</dbReference>